<dbReference type="EMBL" id="JAPTNE010000001">
    <property type="protein sequence ID" value="MCZ0805428.1"/>
    <property type="molecule type" value="Genomic_DNA"/>
</dbReference>
<organism evidence="7 10">
    <name type="scientific">Brevibacillus laterosporus</name>
    <name type="common">Bacillus laterosporus</name>
    <dbReference type="NCBI Taxonomy" id="1465"/>
    <lineage>
        <taxon>Bacteria</taxon>
        <taxon>Bacillati</taxon>
        <taxon>Bacillota</taxon>
        <taxon>Bacilli</taxon>
        <taxon>Bacillales</taxon>
        <taxon>Paenibacillaceae</taxon>
        <taxon>Brevibacillus</taxon>
    </lineage>
</organism>
<feature type="coiled-coil region" evidence="5">
    <location>
        <begin position="122"/>
        <end position="153"/>
    </location>
</feature>
<dbReference type="Proteomes" id="UP000239759">
    <property type="component" value="Unassembled WGS sequence"/>
</dbReference>
<dbReference type="InterPro" id="IPR017867">
    <property type="entry name" value="Tyr_phospatase_low_mol_wt"/>
</dbReference>
<reference evidence="7" key="2">
    <citation type="submission" date="2022-09" db="EMBL/GenBank/DDBJ databases">
        <title>Genome analysis and characterization of larvicidal activity of Brevibacillus strains.</title>
        <authorList>
            <person name="Patrusheva E.V."/>
            <person name="Izotova A.O."/>
            <person name="Toshchakov S.V."/>
            <person name="Sineoky S.P."/>
        </authorList>
    </citation>
    <scope>NUCLEOTIDE SEQUENCE</scope>
    <source>
        <strain evidence="7">VKPM_B-13247</strain>
    </source>
</reference>
<evidence type="ECO:0000256" key="2">
    <source>
        <dbReference type="ARBA" id="ARBA00022801"/>
    </source>
</evidence>
<evidence type="ECO:0000313" key="8">
    <source>
        <dbReference type="EMBL" id="PPB08358.1"/>
    </source>
</evidence>
<sequence>MRILFVCTGNTCRSPMAEVLFREQVKDLQMEIASAGVAVFEGQSASLHAQQVLEEKGLAHEHFSKQITNDQINQADLIITMTQGHKIAILSHFPEATEKVYSLKEYAYGQQGDITDPYGGTLEMYRATAKELEEDLQAVREKLQKNVNEKNKEYRQDME</sequence>
<evidence type="ECO:0000256" key="5">
    <source>
        <dbReference type="SAM" id="Coils"/>
    </source>
</evidence>
<accession>A0AAP3G5Q0</accession>
<gene>
    <name evidence="8" type="ORF">C4A77_07870</name>
    <name evidence="7" type="ORF">O0554_00630</name>
</gene>
<dbReference type="SMART" id="SM00226">
    <property type="entry name" value="LMWPc"/>
    <property type="match status" value="1"/>
</dbReference>
<evidence type="ECO:0000313" key="7">
    <source>
        <dbReference type="EMBL" id="MCZ0805428.1"/>
    </source>
</evidence>
<dbReference type="Proteomes" id="UP001077662">
    <property type="component" value="Unassembled WGS sequence"/>
</dbReference>
<feature type="active site" description="Proton donor" evidence="4">
    <location>
        <position position="116"/>
    </location>
</feature>
<dbReference type="PANTHER" id="PTHR11717:SF31">
    <property type="entry name" value="LOW MOLECULAR WEIGHT PROTEIN-TYROSINE-PHOSPHATASE ETP-RELATED"/>
    <property type="match status" value="1"/>
</dbReference>
<dbReference type="InterPro" id="IPR023485">
    <property type="entry name" value="Ptyr_pPase"/>
</dbReference>
<dbReference type="EMBL" id="PRKQ01000007">
    <property type="protein sequence ID" value="PPB08358.1"/>
    <property type="molecule type" value="Genomic_DNA"/>
</dbReference>
<reference evidence="8 9" key="1">
    <citation type="submission" date="2018-02" db="EMBL/GenBank/DDBJ databases">
        <title>Comparative analysis of genomes of three Brevibacillus laterosporus strains producers of potent antimicrobials isolated from silage.</title>
        <authorList>
            <person name="Kojic M."/>
            <person name="Miljkovic M."/>
            <person name="Studholme D."/>
            <person name="Filipic B."/>
        </authorList>
    </citation>
    <scope>NUCLEOTIDE SEQUENCE [LARGE SCALE GENOMIC DNA]</scope>
    <source>
        <strain evidence="8 9">BGSP11</strain>
    </source>
</reference>
<dbReference type="CDD" id="cd16344">
    <property type="entry name" value="LMWPAP"/>
    <property type="match status" value="1"/>
</dbReference>
<dbReference type="Gene3D" id="3.40.50.2300">
    <property type="match status" value="1"/>
</dbReference>
<dbReference type="AlphaFoldDB" id="A0AAP3G5Q0"/>
<evidence type="ECO:0000313" key="9">
    <source>
        <dbReference type="Proteomes" id="UP000239759"/>
    </source>
</evidence>
<evidence type="ECO:0000256" key="1">
    <source>
        <dbReference type="ARBA" id="ARBA00011063"/>
    </source>
</evidence>
<protein>
    <submittedName>
        <fullName evidence="7">Low molecular weight protein arginine phosphatase</fullName>
    </submittedName>
</protein>
<proteinExistence type="inferred from homology"/>
<feature type="active site" description="Nucleophile" evidence="4">
    <location>
        <position position="7"/>
    </location>
</feature>
<dbReference type="Pfam" id="PF01451">
    <property type="entry name" value="LMWPc"/>
    <property type="match status" value="1"/>
</dbReference>
<evidence type="ECO:0000259" key="6">
    <source>
        <dbReference type="SMART" id="SM00226"/>
    </source>
</evidence>
<evidence type="ECO:0000256" key="3">
    <source>
        <dbReference type="ARBA" id="ARBA00022912"/>
    </source>
</evidence>
<evidence type="ECO:0000256" key="4">
    <source>
        <dbReference type="PIRSR" id="PIRSR617867-1"/>
    </source>
</evidence>
<evidence type="ECO:0000313" key="10">
    <source>
        <dbReference type="Proteomes" id="UP001077662"/>
    </source>
</evidence>
<dbReference type="PANTHER" id="PTHR11717">
    <property type="entry name" value="LOW MOLECULAR WEIGHT PROTEIN TYROSINE PHOSPHATASE"/>
    <property type="match status" value="1"/>
</dbReference>
<comment type="similarity">
    <text evidence="1">Belongs to the low molecular weight phosphotyrosine protein phosphatase family.</text>
</comment>
<dbReference type="GO" id="GO:0004725">
    <property type="term" value="F:protein tyrosine phosphatase activity"/>
    <property type="evidence" value="ECO:0007669"/>
    <property type="project" value="InterPro"/>
</dbReference>
<feature type="active site" description="Nucleophile" evidence="4">
    <location>
        <position position="13"/>
    </location>
</feature>
<dbReference type="RefSeq" id="WP_104031386.1">
    <property type="nucleotide sequence ID" value="NZ_JANSGW010000001.1"/>
</dbReference>
<dbReference type="SUPFAM" id="SSF52788">
    <property type="entry name" value="Phosphotyrosine protein phosphatases I"/>
    <property type="match status" value="1"/>
</dbReference>
<dbReference type="PRINTS" id="PR00719">
    <property type="entry name" value="LMWPTPASE"/>
</dbReference>
<name>A0AAP3G5Q0_BRELA</name>
<keyword evidence="5" id="KW-0175">Coiled coil</keyword>
<comment type="caution">
    <text evidence="7">The sequence shown here is derived from an EMBL/GenBank/DDBJ whole genome shotgun (WGS) entry which is preliminary data.</text>
</comment>
<keyword evidence="3" id="KW-0904">Protein phosphatase</keyword>
<dbReference type="InterPro" id="IPR050438">
    <property type="entry name" value="LMW_PTPase"/>
</dbReference>
<keyword evidence="2" id="KW-0378">Hydrolase</keyword>
<dbReference type="InterPro" id="IPR036196">
    <property type="entry name" value="Ptyr_pPase_sf"/>
</dbReference>
<feature type="domain" description="Phosphotyrosine protein phosphatase I" evidence="6">
    <location>
        <begin position="1"/>
        <end position="142"/>
    </location>
</feature>